<name>A0A8E2EY61_9PEZI</name>
<accession>A0A8E2EY61</accession>
<proteinExistence type="predicted"/>
<evidence type="ECO:0000313" key="3">
    <source>
        <dbReference type="Proteomes" id="UP000250140"/>
    </source>
</evidence>
<evidence type="ECO:0000256" key="1">
    <source>
        <dbReference type="SAM" id="MobiDB-lite"/>
    </source>
</evidence>
<evidence type="ECO:0000313" key="2">
    <source>
        <dbReference type="EMBL" id="OCL07072.1"/>
    </source>
</evidence>
<gene>
    <name evidence="2" type="ORF">AOQ84DRAFT_223260</name>
</gene>
<dbReference type="AlphaFoldDB" id="A0A8E2EY61"/>
<dbReference type="Proteomes" id="UP000250140">
    <property type="component" value="Unassembled WGS sequence"/>
</dbReference>
<dbReference type="EMBL" id="KV749931">
    <property type="protein sequence ID" value="OCL07072.1"/>
    <property type="molecule type" value="Genomic_DNA"/>
</dbReference>
<protein>
    <submittedName>
        <fullName evidence="2">Uncharacterized protein</fullName>
    </submittedName>
</protein>
<organism evidence="2 3">
    <name type="scientific">Glonium stellatum</name>
    <dbReference type="NCBI Taxonomy" id="574774"/>
    <lineage>
        <taxon>Eukaryota</taxon>
        <taxon>Fungi</taxon>
        <taxon>Dikarya</taxon>
        <taxon>Ascomycota</taxon>
        <taxon>Pezizomycotina</taxon>
        <taxon>Dothideomycetes</taxon>
        <taxon>Pleosporomycetidae</taxon>
        <taxon>Gloniales</taxon>
        <taxon>Gloniaceae</taxon>
        <taxon>Glonium</taxon>
    </lineage>
</organism>
<reference evidence="2 3" key="1">
    <citation type="journal article" date="2016" name="Nat. Commun.">
        <title>Ectomycorrhizal ecology is imprinted in the genome of the dominant symbiotic fungus Cenococcum geophilum.</title>
        <authorList>
            <consortium name="DOE Joint Genome Institute"/>
            <person name="Peter M."/>
            <person name="Kohler A."/>
            <person name="Ohm R.A."/>
            <person name="Kuo A."/>
            <person name="Krutzmann J."/>
            <person name="Morin E."/>
            <person name="Arend M."/>
            <person name="Barry K.W."/>
            <person name="Binder M."/>
            <person name="Choi C."/>
            <person name="Clum A."/>
            <person name="Copeland A."/>
            <person name="Grisel N."/>
            <person name="Haridas S."/>
            <person name="Kipfer T."/>
            <person name="LaButti K."/>
            <person name="Lindquist E."/>
            <person name="Lipzen A."/>
            <person name="Maire R."/>
            <person name="Meier B."/>
            <person name="Mihaltcheva S."/>
            <person name="Molinier V."/>
            <person name="Murat C."/>
            <person name="Poggeler S."/>
            <person name="Quandt C.A."/>
            <person name="Sperisen C."/>
            <person name="Tritt A."/>
            <person name="Tisserant E."/>
            <person name="Crous P.W."/>
            <person name="Henrissat B."/>
            <person name="Nehls U."/>
            <person name="Egli S."/>
            <person name="Spatafora J.W."/>
            <person name="Grigoriev I.V."/>
            <person name="Martin F.M."/>
        </authorList>
    </citation>
    <scope>NUCLEOTIDE SEQUENCE [LARGE SCALE GENOMIC DNA]</scope>
    <source>
        <strain evidence="2 3">CBS 207.34</strain>
    </source>
</reference>
<keyword evidence="3" id="KW-1185">Reference proteome</keyword>
<feature type="region of interest" description="Disordered" evidence="1">
    <location>
        <begin position="1"/>
        <end position="24"/>
    </location>
</feature>
<sequence length="151" mass="16119">MERGKGQRSEGEVKDKRQSWPERTEVSLGIADAYHAHSDGAKARTRDSGPVEGLRFASLTIKLAPCPYHRAFPTYRAFPNLVQGDGGDSLARVFCGTGCPAGPAAALRHRFLHPAVPTVPTMPALPALLALPALTPKPSTSHCDLALQPCI</sequence>